<organism evidence="2 3">
    <name type="scientific">Cellulomonas bogoriensis 69B4 = DSM 16987</name>
    <dbReference type="NCBI Taxonomy" id="1386082"/>
    <lineage>
        <taxon>Bacteria</taxon>
        <taxon>Bacillati</taxon>
        <taxon>Actinomycetota</taxon>
        <taxon>Actinomycetes</taxon>
        <taxon>Micrococcales</taxon>
        <taxon>Cellulomonadaceae</taxon>
        <taxon>Cellulomonas</taxon>
    </lineage>
</organism>
<feature type="transmembrane region" description="Helical" evidence="1">
    <location>
        <begin position="103"/>
        <end position="124"/>
    </location>
</feature>
<comment type="caution">
    <text evidence="2">The sequence shown here is derived from an EMBL/GenBank/DDBJ whole genome shotgun (WGS) entry which is preliminary data.</text>
</comment>
<dbReference type="AlphaFoldDB" id="A0A0A0C3E5"/>
<feature type="transmembrane region" description="Helical" evidence="1">
    <location>
        <begin position="70"/>
        <end position="91"/>
    </location>
</feature>
<dbReference type="OrthoDB" id="4862385at2"/>
<feature type="transmembrane region" description="Helical" evidence="1">
    <location>
        <begin position="159"/>
        <end position="179"/>
    </location>
</feature>
<keyword evidence="1" id="KW-1133">Transmembrane helix</keyword>
<dbReference type="RefSeq" id="WP_035058075.1">
    <property type="nucleotide sequence ID" value="NZ_AXCZ01000021.1"/>
</dbReference>
<reference evidence="2 3" key="1">
    <citation type="submission" date="2013-08" db="EMBL/GenBank/DDBJ databases">
        <title>Genome sequencing of Cellulomonas bogoriensis 69B4.</title>
        <authorList>
            <person name="Chen F."/>
            <person name="Li Y."/>
            <person name="Wang G."/>
        </authorList>
    </citation>
    <scope>NUCLEOTIDE SEQUENCE [LARGE SCALE GENOMIC DNA]</scope>
    <source>
        <strain evidence="2 3">69B4</strain>
    </source>
</reference>
<accession>A0A0A0C3E5</accession>
<feature type="transmembrane region" description="Helical" evidence="1">
    <location>
        <begin position="186"/>
        <end position="205"/>
    </location>
</feature>
<protein>
    <submittedName>
        <fullName evidence="2">Uncharacterized protein</fullName>
    </submittedName>
</protein>
<name>A0A0A0C3E5_9CELL</name>
<evidence type="ECO:0000313" key="3">
    <source>
        <dbReference type="Proteomes" id="UP000054314"/>
    </source>
</evidence>
<keyword evidence="1" id="KW-0812">Transmembrane</keyword>
<feature type="transmembrane region" description="Helical" evidence="1">
    <location>
        <begin position="217"/>
        <end position="235"/>
    </location>
</feature>
<dbReference type="EMBL" id="AXCZ01000021">
    <property type="protein sequence ID" value="KGM13884.1"/>
    <property type="molecule type" value="Genomic_DNA"/>
</dbReference>
<evidence type="ECO:0000256" key="1">
    <source>
        <dbReference type="SAM" id="Phobius"/>
    </source>
</evidence>
<sequence>MSTHPVTLDRPTPRPRAAHLHTARHMVRGHLRLIGWFAVIALVVITVAILTRFAFGQPQESMAQFGRQALVWFPFSIAIGAVSSYLPVHVASGMTRRSYTAGVLLGTAVLTAGFAAGAAVVLLLERGVYQVAGWSHGISEWDPLYRSVTQVHLVLADHVALTGTAMVAGLLVGTTYYRYGPWVGTLSLPLTVGPLVVVLWVLPYLGAEHGWTVTQHLLATAAIIAALAGVFAVLIRDITVSTRS</sequence>
<keyword evidence="1" id="KW-0472">Membrane</keyword>
<evidence type="ECO:0000313" key="2">
    <source>
        <dbReference type="EMBL" id="KGM13884.1"/>
    </source>
</evidence>
<gene>
    <name evidence="2" type="ORF">N869_08405</name>
</gene>
<keyword evidence="3" id="KW-1185">Reference proteome</keyword>
<feature type="transmembrane region" description="Helical" evidence="1">
    <location>
        <begin position="33"/>
        <end position="55"/>
    </location>
</feature>
<dbReference type="Proteomes" id="UP000054314">
    <property type="component" value="Unassembled WGS sequence"/>
</dbReference>
<proteinExistence type="predicted"/>